<keyword evidence="1" id="KW-1015">Disulfide bond</keyword>
<dbReference type="SMART" id="SM00409">
    <property type="entry name" value="IG"/>
    <property type="match status" value="2"/>
</dbReference>
<feature type="domain" description="Ig-like" evidence="5">
    <location>
        <begin position="113"/>
        <end position="200"/>
    </location>
</feature>
<dbReference type="OrthoDB" id="5982258at2759"/>
<dbReference type="Gene3D" id="2.60.40.10">
    <property type="entry name" value="Immunoglobulins"/>
    <property type="match status" value="2"/>
</dbReference>
<evidence type="ECO:0000313" key="6">
    <source>
        <dbReference type="EMBL" id="OQR67201.1"/>
    </source>
</evidence>
<gene>
    <name evidence="6" type="ORF">BIW11_04817</name>
</gene>
<keyword evidence="7" id="KW-1185">Reference proteome</keyword>
<dbReference type="InterPro" id="IPR003598">
    <property type="entry name" value="Ig_sub2"/>
</dbReference>
<dbReference type="InterPro" id="IPR013098">
    <property type="entry name" value="Ig_I-set"/>
</dbReference>
<dbReference type="FunFam" id="2.60.40.10:FF:000032">
    <property type="entry name" value="palladin isoform X1"/>
    <property type="match status" value="1"/>
</dbReference>
<dbReference type="SUPFAM" id="SSF48726">
    <property type="entry name" value="Immunoglobulin"/>
    <property type="match status" value="2"/>
</dbReference>
<dbReference type="GO" id="GO:0030424">
    <property type="term" value="C:axon"/>
    <property type="evidence" value="ECO:0007669"/>
    <property type="project" value="TreeGrafter"/>
</dbReference>
<dbReference type="SMART" id="SM00408">
    <property type="entry name" value="IGc2"/>
    <property type="match status" value="2"/>
</dbReference>
<evidence type="ECO:0000256" key="4">
    <source>
        <dbReference type="SAM" id="SignalP"/>
    </source>
</evidence>
<dbReference type="Pfam" id="PF07679">
    <property type="entry name" value="I-set"/>
    <property type="match status" value="2"/>
</dbReference>
<keyword evidence="2" id="KW-0393">Immunoglobulin domain</keyword>
<dbReference type="InterPro" id="IPR036179">
    <property type="entry name" value="Ig-like_dom_sf"/>
</dbReference>
<reference evidence="6 7" key="1">
    <citation type="journal article" date="2017" name="Gigascience">
        <title>Draft genome of the honey bee ectoparasitic mite, Tropilaelaps mercedesae, is shaped by the parasitic life history.</title>
        <authorList>
            <person name="Dong X."/>
            <person name="Armstrong S.D."/>
            <person name="Xia D."/>
            <person name="Makepeace B.L."/>
            <person name="Darby A.C."/>
            <person name="Kadowaki T."/>
        </authorList>
    </citation>
    <scope>NUCLEOTIDE SEQUENCE [LARGE SCALE GENOMIC DNA]</scope>
    <source>
        <strain evidence="6">Wuxi-XJTLU</strain>
    </source>
</reference>
<feature type="compositionally biased region" description="Basic residues" evidence="3">
    <location>
        <begin position="210"/>
        <end position="223"/>
    </location>
</feature>
<dbReference type="GO" id="GO:0007156">
    <property type="term" value="P:homophilic cell adhesion via plasma membrane adhesion molecules"/>
    <property type="evidence" value="ECO:0007669"/>
    <property type="project" value="TreeGrafter"/>
</dbReference>
<dbReference type="Proteomes" id="UP000192247">
    <property type="component" value="Unassembled WGS sequence"/>
</dbReference>
<dbReference type="AlphaFoldDB" id="A0A1V9X1B3"/>
<organism evidence="6 7">
    <name type="scientific">Tropilaelaps mercedesae</name>
    <dbReference type="NCBI Taxonomy" id="418985"/>
    <lineage>
        <taxon>Eukaryota</taxon>
        <taxon>Metazoa</taxon>
        <taxon>Ecdysozoa</taxon>
        <taxon>Arthropoda</taxon>
        <taxon>Chelicerata</taxon>
        <taxon>Arachnida</taxon>
        <taxon>Acari</taxon>
        <taxon>Parasitiformes</taxon>
        <taxon>Mesostigmata</taxon>
        <taxon>Gamasina</taxon>
        <taxon>Dermanyssoidea</taxon>
        <taxon>Laelapidae</taxon>
        <taxon>Tropilaelaps</taxon>
    </lineage>
</organism>
<feature type="domain" description="Ig-like" evidence="5">
    <location>
        <begin position="33"/>
        <end position="110"/>
    </location>
</feature>
<dbReference type="STRING" id="418985.A0A1V9X1B3"/>
<dbReference type="PROSITE" id="PS50835">
    <property type="entry name" value="IG_LIKE"/>
    <property type="match status" value="2"/>
</dbReference>
<dbReference type="InParanoid" id="A0A1V9X1B3"/>
<dbReference type="GO" id="GO:0098632">
    <property type="term" value="F:cell-cell adhesion mediator activity"/>
    <property type="evidence" value="ECO:0007669"/>
    <property type="project" value="TreeGrafter"/>
</dbReference>
<dbReference type="InterPro" id="IPR003599">
    <property type="entry name" value="Ig_sub"/>
</dbReference>
<evidence type="ECO:0000259" key="5">
    <source>
        <dbReference type="PROSITE" id="PS50835"/>
    </source>
</evidence>
<feature type="signal peptide" evidence="4">
    <location>
        <begin position="1"/>
        <end position="24"/>
    </location>
</feature>
<dbReference type="GO" id="GO:0005886">
    <property type="term" value="C:plasma membrane"/>
    <property type="evidence" value="ECO:0007669"/>
    <property type="project" value="TreeGrafter"/>
</dbReference>
<evidence type="ECO:0000256" key="2">
    <source>
        <dbReference type="ARBA" id="ARBA00023319"/>
    </source>
</evidence>
<sequence>MANSGIYQCFVSTIALVQVAQASAELNVLGTQPIFFETFKSAVLEEGHSLVLSCKAKGIPAPSIEWFVDGVRYLNVPDLTIPRVDVSNAGFYTCVATNELGSNSHTARVDIYAKIQRKVATRSMTVTQGSRVEVFCSFAGYPIDSVVWMKDNVRLNSSSRHMLRENGILVIDQLQAPADGGEYICTVEGPSGKITSKTILEFKFHRRSTRTFSRAKSRSKRAPGRGCSAPCRKATPPSGSAGCVTARSSTRCRRVACNTLTTQP</sequence>
<accession>A0A1V9X1B3</accession>
<dbReference type="PANTHER" id="PTHR10075">
    <property type="entry name" value="BASIGIN RELATED"/>
    <property type="match status" value="1"/>
</dbReference>
<keyword evidence="4" id="KW-0732">Signal</keyword>
<protein>
    <submittedName>
        <fullName evidence="6">Down syndrome cell adhesion molecule protein Dscam2-like</fullName>
    </submittedName>
</protein>
<feature type="chain" id="PRO_5012958162" evidence="4">
    <location>
        <begin position="25"/>
        <end position="264"/>
    </location>
</feature>
<name>A0A1V9X1B3_9ACAR</name>
<proteinExistence type="predicted"/>
<comment type="caution">
    <text evidence="6">The sequence shown here is derived from an EMBL/GenBank/DDBJ whole genome shotgun (WGS) entry which is preliminary data.</text>
</comment>
<evidence type="ECO:0000313" key="7">
    <source>
        <dbReference type="Proteomes" id="UP000192247"/>
    </source>
</evidence>
<dbReference type="GO" id="GO:0007411">
    <property type="term" value="P:axon guidance"/>
    <property type="evidence" value="ECO:0007669"/>
    <property type="project" value="TreeGrafter"/>
</dbReference>
<dbReference type="EMBL" id="MNPL01029558">
    <property type="protein sequence ID" value="OQR67201.1"/>
    <property type="molecule type" value="Genomic_DNA"/>
</dbReference>
<evidence type="ECO:0000256" key="1">
    <source>
        <dbReference type="ARBA" id="ARBA00023157"/>
    </source>
</evidence>
<dbReference type="InterPro" id="IPR013783">
    <property type="entry name" value="Ig-like_fold"/>
</dbReference>
<dbReference type="GO" id="GO:0070593">
    <property type="term" value="P:dendrite self-avoidance"/>
    <property type="evidence" value="ECO:0007669"/>
    <property type="project" value="TreeGrafter"/>
</dbReference>
<evidence type="ECO:0000256" key="3">
    <source>
        <dbReference type="SAM" id="MobiDB-lite"/>
    </source>
</evidence>
<dbReference type="InterPro" id="IPR007110">
    <property type="entry name" value="Ig-like_dom"/>
</dbReference>
<feature type="region of interest" description="Disordered" evidence="3">
    <location>
        <begin position="210"/>
        <end position="233"/>
    </location>
</feature>
<dbReference type="PANTHER" id="PTHR10075:SF100">
    <property type="entry name" value="FASCICLIN-2"/>
    <property type="match status" value="1"/>
</dbReference>